<dbReference type="AlphaFoldDB" id="A0A8H5PG06"/>
<dbReference type="OrthoDB" id="9514740at2759"/>
<dbReference type="Proteomes" id="UP000546213">
    <property type="component" value="Unassembled WGS sequence"/>
</dbReference>
<dbReference type="Gene3D" id="3.90.228.10">
    <property type="match status" value="1"/>
</dbReference>
<name>A0A8H5PG06_9HYPO</name>
<dbReference type="SUPFAM" id="SSF56399">
    <property type="entry name" value="ADP-ribosylation"/>
    <property type="match status" value="1"/>
</dbReference>
<accession>A0A8H5PG06</accession>
<dbReference type="EMBL" id="JAAOAS010000087">
    <property type="protein sequence ID" value="KAF5596004.1"/>
    <property type="molecule type" value="Genomic_DNA"/>
</dbReference>
<evidence type="ECO:0000313" key="1">
    <source>
        <dbReference type="EMBL" id="KAF5596004.1"/>
    </source>
</evidence>
<comment type="caution">
    <text evidence="1">The sequence shown here is derived from an EMBL/GenBank/DDBJ whole genome shotgun (WGS) entry which is preliminary data.</text>
</comment>
<sequence length="197" mass="22765">MPPQMYPLEPKHPEYRKYADYFNQNWRNALRGAVVRKVFSVRNKELAASYRYRRHKRYGGKAVHRARWLFHGTSRACNAGEKEKRSDKMKWCSKSTCGLCGILKSSFKVSKSKSDWFVKSLHKKSKLRAMFLCRVISERPRRMSVACQHRTTPGGGYDSIEGLTYAEGGILTEPETVVYRNDAIVPVVVIIVHPHLF</sequence>
<evidence type="ECO:0000313" key="2">
    <source>
        <dbReference type="Proteomes" id="UP000546213"/>
    </source>
</evidence>
<protein>
    <submittedName>
        <fullName evidence="1">Uncharacterized protein</fullName>
    </submittedName>
</protein>
<gene>
    <name evidence="1" type="ORF">FPCIR_4270</name>
</gene>
<proteinExistence type="predicted"/>
<keyword evidence="2" id="KW-1185">Reference proteome</keyword>
<reference evidence="1 2" key="1">
    <citation type="submission" date="2020-05" db="EMBL/GenBank/DDBJ databases">
        <title>Identification and distribution of gene clusters putatively required for synthesis of sphingolipid metabolism inhibitors in phylogenetically diverse species of the filamentous fungus Fusarium.</title>
        <authorList>
            <person name="Kim H.-S."/>
            <person name="Busman M."/>
            <person name="Brown D.W."/>
            <person name="Divon H."/>
            <person name="Uhlig S."/>
            <person name="Proctor R.H."/>
        </authorList>
    </citation>
    <scope>NUCLEOTIDE SEQUENCE [LARGE SCALE GENOMIC DNA]</scope>
    <source>
        <strain evidence="1 2">NRRL 36939</strain>
    </source>
</reference>
<organism evidence="1 2">
    <name type="scientific">Fusarium pseudocircinatum</name>
    <dbReference type="NCBI Taxonomy" id="56676"/>
    <lineage>
        <taxon>Eukaryota</taxon>
        <taxon>Fungi</taxon>
        <taxon>Dikarya</taxon>
        <taxon>Ascomycota</taxon>
        <taxon>Pezizomycotina</taxon>
        <taxon>Sordariomycetes</taxon>
        <taxon>Hypocreomycetidae</taxon>
        <taxon>Hypocreales</taxon>
        <taxon>Nectriaceae</taxon>
        <taxon>Fusarium</taxon>
        <taxon>Fusarium fujikuroi species complex</taxon>
    </lineage>
</organism>